<dbReference type="SUPFAM" id="SSF56176">
    <property type="entry name" value="FAD-binding/transporter-associated domain-like"/>
    <property type="match status" value="1"/>
</dbReference>
<dbReference type="Pfam" id="PF03471">
    <property type="entry name" value="CorC_HlyC"/>
    <property type="match status" value="1"/>
</dbReference>
<evidence type="ECO:0000256" key="5">
    <source>
        <dbReference type="ARBA" id="ARBA00022989"/>
    </source>
</evidence>
<evidence type="ECO:0000313" key="13">
    <source>
        <dbReference type="EMBL" id="KAB8125758.1"/>
    </source>
</evidence>
<feature type="domain" description="CNNM transmembrane" evidence="12">
    <location>
        <begin position="1"/>
        <end position="188"/>
    </location>
</feature>
<feature type="domain" description="CBS" evidence="11">
    <location>
        <begin position="207"/>
        <end position="266"/>
    </location>
</feature>
<dbReference type="PANTHER" id="PTHR22777">
    <property type="entry name" value="HEMOLYSIN-RELATED"/>
    <property type="match status" value="1"/>
</dbReference>
<keyword evidence="3 9" id="KW-0812">Transmembrane</keyword>
<evidence type="ECO:0000256" key="8">
    <source>
        <dbReference type="PROSITE-ProRule" id="PRU00703"/>
    </source>
</evidence>
<comment type="similarity">
    <text evidence="2">Belongs to the UPF0053 family.</text>
</comment>
<dbReference type="Pfam" id="PF00571">
    <property type="entry name" value="CBS"/>
    <property type="match status" value="2"/>
</dbReference>
<dbReference type="EMBL" id="WEID01000127">
    <property type="protein sequence ID" value="KAB8125758.1"/>
    <property type="molecule type" value="Genomic_DNA"/>
</dbReference>
<dbReference type="PROSITE" id="PS51846">
    <property type="entry name" value="CNNM"/>
    <property type="match status" value="1"/>
</dbReference>
<feature type="transmembrane region" description="Helical" evidence="10">
    <location>
        <begin position="124"/>
        <end position="147"/>
    </location>
</feature>
<dbReference type="InterPro" id="IPR046342">
    <property type="entry name" value="CBS_dom_sf"/>
</dbReference>
<evidence type="ECO:0000313" key="14">
    <source>
        <dbReference type="Proteomes" id="UP000480246"/>
    </source>
</evidence>
<dbReference type="GO" id="GO:0050660">
    <property type="term" value="F:flavin adenine dinucleotide binding"/>
    <property type="evidence" value="ECO:0007669"/>
    <property type="project" value="InterPro"/>
</dbReference>
<dbReference type="Proteomes" id="UP000480246">
    <property type="component" value="Unassembled WGS sequence"/>
</dbReference>
<dbReference type="PANTHER" id="PTHR22777:SF17">
    <property type="entry name" value="UPF0053 PROTEIN SLL0260"/>
    <property type="match status" value="1"/>
</dbReference>
<dbReference type="InterPro" id="IPR002550">
    <property type="entry name" value="CNNM"/>
</dbReference>
<feature type="transmembrane region" description="Helical" evidence="10">
    <location>
        <begin position="92"/>
        <end position="112"/>
    </location>
</feature>
<dbReference type="InterPro" id="IPR036318">
    <property type="entry name" value="FAD-bd_PCMH-like_sf"/>
</dbReference>
<protein>
    <submittedName>
        <fullName evidence="13">HlyC/CorC family transporter</fullName>
    </submittedName>
</protein>
<dbReference type="Gene3D" id="3.10.580.10">
    <property type="entry name" value="CBS-domain"/>
    <property type="match status" value="1"/>
</dbReference>
<sequence length="434" mass="49153">MDDIPLSSIIILATLIFLSAFFSSAETAFSSVNKIRLKNLVDEGRRGSKNALHMAEHFDNTLSTILIGNNIVNIAASSISATIANTVFGGNMALVISTVIMTILILIFGEILPKSLAKEHAETYTLMISGILFVLIKLLTPVNFLFVKLKLLASRLFAKNEPMPSVTEEEIKVMLDISEEEGVIDKEERQLIHRSMDFDDTIADEILTPRIDMVAVDVEQPIHEIKDIFFEERYSRIPVYEDSIDNIIGILSEREFLTHLVKYGDVNIRELIREPLFVVESMKISTLLPQLQREKVHMAIVLDEFGGTSGLLTLEDVLEEIVGEIWDEQDEKTSLISQINENVYKFDAQYQLDDFAEKMKVPSPESSYHTLGGWVIENFEAIPSNGDTFHYENLKVSVDEVTDRRVRKVKVERQSVQDDTVIEAFGNNYMEKVQ</sequence>
<proteinExistence type="inferred from homology"/>
<gene>
    <name evidence="13" type="ORF">F9U64_21690</name>
</gene>
<dbReference type="InterPro" id="IPR016169">
    <property type="entry name" value="FAD-bd_PCMH_sub2"/>
</dbReference>
<dbReference type="Gene3D" id="3.30.465.10">
    <property type="match status" value="1"/>
</dbReference>
<keyword evidence="14" id="KW-1185">Reference proteome</keyword>
<organism evidence="13 14">
    <name type="scientific">Gracilibacillus oryzae</name>
    <dbReference type="NCBI Taxonomy" id="1672701"/>
    <lineage>
        <taxon>Bacteria</taxon>
        <taxon>Bacillati</taxon>
        <taxon>Bacillota</taxon>
        <taxon>Bacilli</taxon>
        <taxon>Bacillales</taxon>
        <taxon>Bacillaceae</taxon>
        <taxon>Gracilibacillus</taxon>
    </lineage>
</organism>
<evidence type="ECO:0000256" key="4">
    <source>
        <dbReference type="ARBA" id="ARBA00022737"/>
    </source>
</evidence>
<evidence type="ECO:0000259" key="12">
    <source>
        <dbReference type="PROSITE" id="PS51846"/>
    </source>
</evidence>
<keyword evidence="4" id="KW-0677">Repeat</keyword>
<dbReference type="OrthoDB" id="9798188at2"/>
<evidence type="ECO:0000259" key="11">
    <source>
        <dbReference type="PROSITE" id="PS51371"/>
    </source>
</evidence>
<reference evidence="13 14" key="1">
    <citation type="submission" date="2019-10" db="EMBL/GenBank/DDBJ databases">
        <title>Gracilibacillus sp. nov. isolated from rice seeds.</title>
        <authorList>
            <person name="He S."/>
        </authorList>
    </citation>
    <scope>NUCLEOTIDE SEQUENCE [LARGE SCALE GENOMIC DNA]</scope>
    <source>
        <strain evidence="13 14">TD8</strain>
    </source>
</reference>
<accession>A0A7C8GQF4</accession>
<dbReference type="InterPro" id="IPR000644">
    <property type="entry name" value="CBS_dom"/>
</dbReference>
<dbReference type="RefSeq" id="WP_153406970.1">
    <property type="nucleotide sequence ID" value="NZ_ML762458.1"/>
</dbReference>
<keyword evidence="5 9" id="KW-1133">Transmembrane helix</keyword>
<evidence type="ECO:0000256" key="10">
    <source>
        <dbReference type="SAM" id="Phobius"/>
    </source>
</evidence>
<dbReference type="InterPro" id="IPR005170">
    <property type="entry name" value="Transptr-assoc_dom"/>
</dbReference>
<keyword evidence="7 9" id="KW-0472">Membrane</keyword>
<dbReference type="Pfam" id="PF01595">
    <property type="entry name" value="CNNM"/>
    <property type="match status" value="1"/>
</dbReference>
<feature type="domain" description="CBS" evidence="11">
    <location>
        <begin position="271"/>
        <end position="328"/>
    </location>
</feature>
<evidence type="ECO:0000256" key="9">
    <source>
        <dbReference type="PROSITE-ProRule" id="PRU01193"/>
    </source>
</evidence>
<dbReference type="CDD" id="cd04590">
    <property type="entry name" value="CBS_pair_CorC_HlyC_assoc"/>
    <property type="match status" value="1"/>
</dbReference>
<evidence type="ECO:0000256" key="3">
    <source>
        <dbReference type="ARBA" id="ARBA00022692"/>
    </source>
</evidence>
<dbReference type="GO" id="GO:0005886">
    <property type="term" value="C:plasma membrane"/>
    <property type="evidence" value="ECO:0007669"/>
    <property type="project" value="TreeGrafter"/>
</dbReference>
<feature type="transmembrane region" description="Helical" evidence="10">
    <location>
        <begin position="6"/>
        <end position="29"/>
    </location>
</feature>
<keyword evidence="6 8" id="KW-0129">CBS domain</keyword>
<name>A0A7C8GQF4_9BACI</name>
<evidence type="ECO:0000256" key="2">
    <source>
        <dbReference type="ARBA" id="ARBA00006337"/>
    </source>
</evidence>
<dbReference type="InterPro" id="IPR044751">
    <property type="entry name" value="Ion_transp-like_CBS"/>
</dbReference>
<comment type="caution">
    <text evidence="13">The sequence shown here is derived from an EMBL/GenBank/DDBJ whole genome shotgun (WGS) entry which is preliminary data.</text>
</comment>
<comment type="subcellular location">
    <subcellularLocation>
        <location evidence="1">Membrane</location>
        <topology evidence="1">Multi-pass membrane protein</topology>
    </subcellularLocation>
</comment>
<evidence type="ECO:0000256" key="6">
    <source>
        <dbReference type="ARBA" id="ARBA00023122"/>
    </source>
</evidence>
<dbReference type="AlphaFoldDB" id="A0A7C8GQF4"/>
<dbReference type="SMART" id="SM01091">
    <property type="entry name" value="CorC_HlyC"/>
    <property type="match status" value="1"/>
</dbReference>
<evidence type="ECO:0000256" key="7">
    <source>
        <dbReference type="ARBA" id="ARBA00023136"/>
    </source>
</evidence>
<evidence type="ECO:0000256" key="1">
    <source>
        <dbReference type="ARBA" id="ARBA00004141"/>
    </source>
</evidence>
<dbReference type="PROSITE" id="PS51371">
    <property type="entry name" value="CBS"/>
    <property type="match status" value="2"/>
</dbReference>
<dbReference type="FunFam" id="3.10.580.10:FF:000002">
    <property type="entry name" value="Magnesium/cobalt efflux protein CorC"/>
    <property type="match status" value="1"/>
</dbReference>
<dbReference type="SUPFAM" id="SSF54631">
    <property type="entry name" value="CBS-domain pair"/>
    <property type="match status" value="1"/>
</dbReference>